<reference evidence="1 2" key="1">
    <citation type="submission" date="2018-09" db="EMBL/GenBank/DDBJ databases">
        <title>Insights into the microbiota of Asian seabass (Lates calcarifer) with tenacibaculosis symptoms and description of sp. nov. Tenacibaculum singaporense.</title>
        <authorList>
            <person name="Miyake S."/>
            <person name="Soh M."/>
            <person name="Azman M.N."/>
            <person name="Ngoh S.Y."/>
            <person name="Orban L."/>
            <person name="Seedorf H."/>
        </authorList>
    </citation>
    <scope>NUCLEOTIDE SEQUENCE [LARGE SCALE GENOMIC DNA]</scope>
    <source>
        <strain evidence="1 2">DSM 13764</strain>
    </source>
</reference>
<dbReference type="InterPro" id="IPR025365">
    <property type="entry name" value="DUF4269"/>
</dbReference>
<evidence type="ECO:0000313" key="1">
    <source>
        <dbReference type="EMBL" id="AZJ33129.1"/>
    </source>
</evidence>
<dbReference type="EMBL" id="CP032544">
    <property type="protein sequence ID" value="AZJ33129.1"/>
    <property type="molecule type" value="Genomic_DNA"/>
</dbReference>
<protein>
    <submittedName>
        <fullName evidence="1">DUF4269 domain-containing protein</fullName>
    </submittedName>
</protein>
<evidence type="ECO:0000313" key="2">
    <source>
        <dbReference type="Proteomes" id="UP000269693"/>
    </source>
</evidence>
<gene>
    <name evidence="1" type="ORF">D6200_11415</name>
</gene>
<accession>A0ABN5T7G7</accession>
<dbReference type="Proteomes" id="UP000269693">
    <property type="component" value="Chromosome"/>
</dbReference>
<name>A0ABN5T7G7_9FLAO</name>
<organism evidence="1 2">
    <name type="scientific">Tenacibaculum mesophilum</name>
    <dbReference type="NCBI Taxonomy" id="104268"/>
    <lineage>
        <taxon>Bacteria</taxon>
        <taxon>Pseudomonadati</taxon>
        <taxon>Bacteroidota</taxon>
        <taxon>Flavobacteriia</taxon>
        <taxon>Flavobacteriales</taxon>
        <taxon>Flavobacteriaceae</taxon>
        <taxon>Tenacibaculum</taxon>
    </lineage>
</organism>
<dbReference type="Pfam" id="PF14091">
    <property type="entry name" value="DUF4269"/>
    <property type="match status" value="1"/>
</dbReference>
<keyword evidence="2" id="KW-1185">Reference proteome</keyword>
<sequence length="182" mass="21185">MVINFRDITYLKEGTVRQKEAHKVLLELNIFELLKHFNPILVGTIPINIDVDSSDLDIICQSDNHEEFVKVVSENYGEFSRFEIKTIPSYKNLKTTIITLEYKTFPIEIFVQNKQPEKQDSYLHMLIEYQVLLKEGKEFRSKIIALKQQGFKTEPAFAQLLGLEGNPYEVLLTYGFEKGYIS</sequence>
<proteinExistence type="predicted"/>